<evidence type="ECO:0000313" key="2">
    <source>
        <dbReference type="EMBL" id="OAA51634.1"/>
    </source>
</evidence>
<accession>A0A167KES2</accession>
<evidence type="ECO:0000313" key="3">
    <source>
        <dbReference type="Proteomes" id="UP000243498"/>
    </source>
</evidence>
<organism evidence="2 3">
    <name type="scientific">Metarhizium rileyi (strain RCEF 4871)</name>
    <name type="common">Nomuraea rileyi</name>
    <dbReference type="NCBI Taxonomy" id="1649241"/>
    <lineage>
        <taxon>Eukaryota</taxon>
        <taxon>Fungi</taxon>
        <taxon>Dikarya</taxon>
        <taxon>Ascomycota</taxon>
        <taxon>Pezizomycotina</taxon>
        <taxon>Sordariomycetes</taxon>
        <taxon>Hypocreomycetidae</taxon>
        <taxon>Hypocreales</taxon>
        <taxon>Clavicipitaceae</taxon>
        <taxon>Metarhizium</taxon>
    </lineage>
</organism>
<dbReference type="OrthoDB" id="4936896at2759"/>
<evidence type="ECO:0000256" key="1">
    <source>
        <dbReference type="SAM" id="MobiDB-lite"/>
    </source>
</evidence>
<protein>
    <submittedName>
        <fullName evidence="2">Uncharacterized protein</fullName>
    </submittedName>
</protein>
<dbReference type="EMBL" id="AZHC01000001">
    <property type="protein sequence ID" value="OAA51634.1"/>
    <property type="molecule type" value="Genomic_DNA"/>
</dbReference>
<name>A0A167KES2_METRR</name>
<dbReference type="Proteomes" id="UP000243498">
    <property type="component" value="Unassembled WGS sequence"/>
</dbReference>
<feature type="region of interest" description="Disordered" evidence="1">
    <location>
        <begin position="241"/>
        <end position="272"/>
    </location>
</feature>
<sequence length="272" mass="29557">MAPDVAPANPKRLLCHGDTESADSSTPKVSQLPENSTQTAATCPNVSSTSTVHVYSLTVTAVPVLLNRVATKGHSMLLFLAPSPRVVASEQLPSLKASSTEYLDNNHEFLLNRRLLKAPTTLIMVSASSVESVSSKSTRRTVYPGGRMKTMDYMYSVWPIPQNRSMMLRFVFYVTGAPVTATHLVGKFPRSRVDETQHGYDLDDMAYTDQGAHIYWATARGSYDLFRHWGVTNAYYTEGEAGGEAEDVAEETAGSARMAGGRSSVQAPAADK</sequence>
<comment type="caution">
    <text evidence="2">The sequence shown here is derived from an EMBL/GenBank/DDBJ whole genome shotgun (WGS) entry which is preliminary data.</text>
</comment>
<feature type="compositionally biased region" description="Polar residues" evidence="1">
    <location>
        <begin position="22"/>
        <end position="44"/>
    </location>
</feature>
<dbReference type="AlphaFoldDB" id="A0A167KES2"/>
<feature type="region of interest" description="Disordered" evidence="1">
    <location>
        <begin position="1"/>
        <end position="44"/>
    </location>
</feature>
<keyword evidence="3" id="KW-1185">Reference proteome</keyword>
<proteinExistence type="predicted"/>
<feature type="compositionally biased region" description="Acidic residues" evidence="1">
    <location>
        <begin position="241"/>
        <end position="250"/>
    </location>
</feature>
<reference evidence="2 3" key="1">
    <citation type="journal article" date="2016" name="Genome Biol. Evol.">
        <title>Divergent and convergent evolution of fungal pathogenicity.</title>
        <authorList>
            <person name="Shang Y."/>
            <person name="Xiao G."/>
            <person name="Zheng P."/>
            <person name="Cen K."/>
            <person name="Zhan S."/>
            <person name="Wang C."/>
        </authorList>
    </citation>
    <scope>NUCLEOTIDE SEQUENCE [LARGE SCALE GENOMIC DNA]</scope>
    <source>
        <strain evidence="2 3">RCEF 4871</strain>
    </source>
</reference>
<gene>
    <name evidence="2" type="ORF">NOR_00227</name>
</gene>